<reference evidence="2 3" key="1">
    <citation type="submission" date="2024-06" db="EMBL/GenBank/DDBJ databases">
        <title>The Natural Products Discovery Center: Release of the First 8490 Sequenced Strains for Exploring Actinobacteria Biosynthetic Diversity.</title>
        <authorList>
            <person name="Kalkreuter E."/>
            <person name="Kautsar S.A."/>
            <person name="Yang D."/>
            <person name="Bader C.D."/>
            <person name="Teijaro C.N."/>
            <person name="Fluegel L."/>
            <person name="Davis C.M."/>
            <person name="Simpson J.R."/>
            <person name="Lauterbach L."/>
            <person name="Steele A.D."/>
            <person name="Gui C."/>
            <person name="Meng S."/>
            <person name="Li G."/>
            <person name="Viehrig K."/>
            <person name="Ye F."/>
            <person name="Su P."/>
            <person name="Kiefer A.F."/>
            <person name="Nichols A."/>
            <person name="Cepeda A.J."/>
            <person name="Yan W."/>
            <person name="Fan B."/>
            <person name="Jiang Y."/>
            <person name="Adhikari A."/>
            <person name="Zheng C.-J."/>
            <person name="Schuster L."/>
            <person name="Cowan T.M."/>
            <person name="Smanski M.J."/>
            <person name="Chevrette M.G."/>
            <person name="De Carvalho L.P.S."/>
            <person name="Shen B."/>
        </authorList>
    </citation>
    <scope>NUCLEOTIDE SEQUENCE [LARGE SCALE GENOMIC DNA]</scope>
    <source>
        <strain evidence="2 3">NPDC047833</strain>
    </source>
</reference>
<sequence>MDTHGSRPLEALVHWNGDLSELTRSTRNTRSARHCSATPLVTFRPDHAAAAVKKVLAGLADPSQLVDWAQAVHFEDHVDIEEEHQDLLTQFLLEISTPELFVPVTREVCRRWLHVLQASTASGPGSAQDALDRPPAPQDRAAARTPLPPR</sequence>
<comment type="caution">
    <text evidence="2">The sequence shown here is derived from an EMBL/GenBank/DDBJ whole genome shotgun (WGS) entry which is preliminary data.</text>
</comment>
<evidence type="ECO:0000313" key="3">
    <source>
        <dbReference type="Proteomes" id="UP001553843"/>
    </source>
</evidence>
<evidence type="ECO:0000256" key="1">
    <source>
        <dbReference type="SAM" id="MobiDB-lite"/>
    </source>
</evidence>
<organism evidence="2 3">
    <name type="scientific">Streptomyces huasconensis</name>
    <dbReference type="NCBI Taxonomy" id="1854574"/>
    <lineage>
        <taxon>Bacteria</taxon>
        <taxon>Bacillati</taxon>
        <taxon>Actinomycetota</taxon>
        <taxon>Actinomycetes</taxon>
        <taxon>Kitasatosporales</taxon>
        <taxon>Streptomycetaceae</taxon>
        <taxon>Streptomyces</taxon>
    </lineage>
</organism>
<dbReference type="EMBL" id="JBEYRS010000007">
    <property type="protein sequence ID" value="MEW2364022.1"/>
    <property type="molecule type" value="Genomic_DNA"/>
</dbReference>
<protein>
    <submittedName>
        <fullName evidence="2">Uncharacterized protein</fullName>
    </submittedName>
</protein>
<accession>A0ABV3M052</accession>
<evidence type="ECO:0000313" key="2">
    <source>
        <dbReference type="EMBL" id="MEW2364022.1"/>
    </source>
</evidence>
<feature type="region of interest" description="Disordered" evidence="1">
    <location>
        <begin position="121"/>
        <end position="150"/>
    </location>
</feature>
<keyword evidence="3" id="KW-1185">Reference proteome</keyword>
<name>A0ABV3M052_9ACTN</name>
<proteinExistence type="predicted"/>
<gene>
    <name evidence="2" type="ORF">AB0887_19045</name>
</gene>
<dbReference type="Proteomes" id="UP001553843">
    <property type="component" value="Unassembled WGS sequence"/>
</dbReference>
<dbReference type="RefSeq" id="WP_359780141.1">
    <property type="nucleotide sequence ID" value="NZ_JBEYRR010000007.1"/>
</dbReference>